<dbReference type="EMBL" id="VOAH01000006">
    <property type="protein sequence ID" value="TVP40786.1"/>
    <property type="molecule type" value="Genomic_DNA"/>
</dbReference>
<proteinExistence type="predicted"/>
<dbReference type="InterPro" id="IPR008972">
    <property type="entry name" value="Cupredoxin"/>
</dbReference>
<dbReference type="RefSeq" id="WP_222424841.1">
    <property type="nucleotide sequence ID" value="NZ_ML675582.1"/>
</dbReference>
<evidence type="ECO:0000313" key="1">
    <source>
        <dbReference type="EMBL" id="TVP40786.1"/>
    </source>
</evidence>
<name>A0A557SW07_9ARCH</name>
<keyword evidence="2" id="KW-1185">Reference proteome</keyword>
<dbReference type="Proteomes" id="UP000315289">
    <property type="component" value="Unassembled WGS sequence"/>
</dbReference>
<organism evidence="1 2">
    <name type="scientific">Candidatus Nitrosocosmicus arcticus</name>
    <dbReference type="NCBI Taxonomy" id="2035267"/>
    <lineage>
        <taxon>Archaea</taxon>
        <taxon>Nitrososphaerota</taxon>
        <taxon>Nitrososphaeria</taxon>
        <taxon>Nitrososphaerales</taxon>
        <taxon>Nitrososphaeraceae</taxon>
        <taxon>Candidatus Nitrosocosmicus</taxon>
    </lineage>
</organism>
<comment type="caution">
    <text evidence="1">The sequence shown here is derived from an EMBL/GenBank/DDBJ whole genome shotgun (WGS) entry which is preliminary data.</text>
</comment>
<gene>
    <name evidence="1" type="ORF">NARC_60173</name>
</gene>
<dbReference type="SUPFAM" id="SSF49503">
    <property type="entry name" value="Cupredoxins"/>
    <property type="match status" value="1"/>
</dbReference>
<sequence>MQILNTYLMKKILKKTVLSILLFSSLGIISSSFGQIFAQSSHSEADSTPIGAVIIMTSDDQGNPMVNPEKTTIKQGDEILVLNNLTKTQTFTNGNGTGDPMDAKVFTVDISQNSFAEYLASTAGNYSFYSKNDPNLNGELIVLP</sequence>
<reference evidence="1 2" key="1">
    <citation type="journal article" date="2019" name="Front. Microbiol.">
        <title>Ammonia Oxidation by the Arctic Terrestrial Thaumarchaeote Candidatus Nitrosocosmicus arcticus Is Stimulated by Increasing Temperatures.</title>
        <authorList>
            <person name="Alves R.J.E."/>
            <person name="Kerou M."/>
            <person name="Zappe A."/>
            <person name="Bittner R."/>
            <person name="Abby S.S."/>
            <person name="Schmidt H.A."/>
            <person name="Pfeifer K."/>
            <person name="Schleper C."/>
        </authorList>
    </citation>
    <scope>NUCLEOTIDE SEQUENCE [LARGE SCALE GENOMIC DNA]</scope>
    <source>
        <strain evidence="1 2">Kfb</strain>
    </source>
</reference>
<evidence type="ECO:0000313" key="2">
    <source>
        <dbReference type="Proteomes" id="UP000315289"/>
    </source>
</evidence>
<dbReference type="AlphaFoldDB" id="A0A557SW07"/>
<evidence type="ECO:0008006" key="3">
    <source>
        <dbReference type="Google" id="ProtNLM"/>
    </source>
</evidence>
<dbReference type="Gene3D" id="2.60.40.420">
    <property type="entry name" value="Cupredoxins - blue copper proteins"/>
    <property type="match status" value="1"/>
</dbReference>
<protein>
    <recommendedName>
        <fullName evidence="3">EfeO-type cupredoxin-like domain-containing protein</fullName>
    </recommendedName>
</protein>
<accession>A0A557SW07</accession>